<sequence>MNQYFFDLSELFKSELPEAELATDDSSELDEEPKEQIADKSWWKMLEGDDVPLVMFGDMAELKAPQRRNVLKAAKSGKTMPNEWKRYVFNDKILNSKCPNAGDIKNEYLKRLPGKWEWCNGQMQERERERRRNSDPNKVVLDIGSKRASRFDDYYQEIPLNDIEDFDTSRRQESSQIEEEEIIEESFSTLGSIHKDSLEMIPSHVPDRDAKINNEKVCPMEKCQRMQVDSFVRSLPPYMRANPFTHFEKSYEEYELCTPGALYIELLAVSLIEFDFYMTFHPTEMTSA</sequence>
<protein>
    <submittedName>
        <fullName evidence="1">(apollo) hypothetical protein</fullName>
    </submittedName>
</protein>
<dbReference type="AlphaFoldDB" id="A0A8S3WNF0"/>
<reference evidence="1" key="1">
    <citation type="submission" date="2021-04" db="EMBL/GenBank/DDBJ databases">
        <authorList>
            <person name="Tunstrom K."/>
        </authorList>
    </citation>
    <scope>NUCLEOTIDE SEQUENCE</scope>
</reference>
<organism evidence="1 2">
    <name type="scientific">Parnassius apollo</name>
    <name type="common">Apollo butterfly</name>
    <name type="synonym">Papilio apollo</name>
    <dbReference type="NCBI Taxonomy" id="110799"/>
    <lineage>
        <taxon>Eukaryota</taxon>
        <taxon>Metazoa</taxon>
        <taxon>Ecdysozoa</taxon>
        <taxon>Arthropoda</taxon>
        <taxon>Hexapoda</taxon>
        <taxon>Insecta</taxon>
        <taxon>Pterygota</taxon>
        <taxon>Neoptera</taxon>
        <taxon>Endopterygota</taxon>
        <taxon>Lepidoptera</taxon>
        <taxon>Glossata</taxon>
        <taxon>Ditrysia</taxon>
        <taxon>Papilionoidea</taxon>
        <taxon>Papilionidae</taxon>
        <taxon>Parnassiinae</taxon>
        <taxon>Parnassini</taxon>
        <taxon>Parnassius</taxon>
        <taxon>Parnassius</taxon>
    </lineage>
</organism>
<evidence type="ECO:0000313" key="2">
    <source>
        <dbReference type="Proteomes" id="UP000691718"/>
    </source>
</evidence>
<dbReference type="EMBL" id="CAJQZP010000541">
    <property type="protein sequence ID" value="CAG4967284.1"/>
    <property type="molecule type" value="Genomic_DNA"/>
</dbReference>
<name>A0A8S3WNF0_PARAO</name>
<evidence type="ECO:0000313" key="1">
    <source>
        <dbReference type="EMBL" id="CAG4967284.1"/>
    </source>
</evidence>
<gene>
    <name evidence="1" type="ORF">PAPOLLO_LOCUS7759</name>
</gene>
<dbReference type="OrthoDB" id="7471925at2759"/>
<proteinExistence type="predicted"/>
<dbReference type="Proteomes" id="UP000691718">
    <property type="component" value="Unassembled WGS sequence"/>
</dbReference>
<accession>A0A8S3WNF0</accession>
<keyword evidence="2" id="KW-1185">Reference proteome</keyword>
<comment type="caution">
    <text evidence="1">The sequence shown here is derived from an EMBL/GenBank/DDBJ whole genome shotgun (WGS) entry which is preliminary data.</text>
</comment>